<reference evidence="1 2" key="1">
    <citation type="submission" date="2016-08" db="EMBL/GenBank/DDBJ databases">
        <authorList>
            <consortium name="Lentinula edodes genome sequencing consortium"/>
            <person name="Sakamoto Y."/>
            <person name="Nakade K."/>
            <person name="Sato S."/>
            <person name="Yoshida Y."/>
            <person name="Miyazaki K."/>
            <person name="Natsume S."/>
            <person name="Konno N."/>
        </authorList>
    </citation>
    <scope>NUCLEOTIDE SEQUENCE [LARGE SCALE GENOMIC DNA]</scope>
    <source>
        <strain evidence="1 2">NBRC 111202</strain>
    </source>
</reference>
<dbReference type="Proteomes" id="UP000188533">
    <property type="component" value="Unassembled WGS sequence"/>
</dbReference>
<dbReference type="PANTHER" id="PTHR33050">
    <property type="entry name" value="REVERSE TRANSCRIPTASE DOMAIN-CONTAINING PROTEIN"/>
    <property type="match status" value="1"/>
</dbReference>
<name>A0A1Q3ETC2_LENED</name>
<protein>
    <submittedName>
        <fullName evidence="1">DNA RNA polymerase</fullName>
    </submittedName>
</protein>
<evidence type="ECO:0000313" key="1">
    <source>
        <dbReference type="EMBL" id="GAW10460.1"/>
    </source>
</evidence>
<reference evidence="1 2" key="2">
    <citation type="submission" date="2017-02" db="EMBL/GenBank/DDBJ databases">
        <title>A genome survey and senescence transcriptome analysis in Lentinula edodes.</title>
        <authorList>
            <person name="Sakamoto Y."/>
            <person name="Nakade K."/>
            <person name="Sato S."/>
            <person name="Yoshida Y."/>
            <person name="Miyazaki K."/>
            <person name="Natsume S."/>
            <person name="Konno N."/>
        </authorList>
    </citation>
    <scope>NUCLEOTIDE SEQUENCE [LARGE SCALE GENOMIC DNA]</scope>
    <source>
        <strain evidence="1 2">NBRC 111202</strain>
    </source>
</reference>
<dbReference type="InterPro" id="IPR052055">
    <property type="entry name" value="Hepadnavirus_pol/RT"/>
</dbReference>
<gene>
    <name evidence="1" type="ORF">LENED_012727</name>
</gene>
<dbReference type="STRING" id="5353.A0A1Q3ETC2"/>
<evidence type="ECO:0000313" key="2">
    <source>
        <dbReference type="Proteomes" id="UP000188533"/>
    </source>
</evidence>
<accession>A0A1Q3ETC2</accession>
<keyword evidence="2" id="KW-1185">Reference proteome</keyword>
<organism evidence="1 2">
    <name type="scientific">Lentinula edodes</name>
    <name type="common">Shiitake mushroom</name>
    <name type="synonym">Lentinus edodes</name>
    <dbReference type="NCBI Taxonomy" id="5353"/>
    <lineage>
        <taxon>Eukaryota</taxon>
        <taxon>Fungi</taxon>
        <taxon>Dikarya</taxon>
        <taxon>Basidiomycota</taxon>
        <taxon>Agaricomycotina</taxon>
        <taxon>Agaricomycetes</taxon>
        <taxon>Agaricomycetidae</taxon>
        <taxon>Agaricales</taxon>
        <taxon>Marasmiineae</taxon>
        <taxon>Omphalotaceae</taxon>
        <taxon>Lentinula</taxon>
    </lineage>
</organism>
<proteinExistence type="predicted"/>
<dbReference type="SUPFAM" id="SSF53098">
    <property type="entry name" value="Ribonuclease H-like"/>
    <property type="match status" value="1"/>
</dbReference>
<dbReference type="EMBL" id="BDGU01001748">
    <property type="protein sequence ID" value="GAW10460.1"/>
    <property type="molecule type" value="Genomic_DNA"/>
</dbReference>
<sequence>MSIASIYLNEAVKDDLRWFIKHITNANGVLLFEGMDWDPLLETNMTIFCDACLDGVAFWIPELLLGFYAPISSSQTTIRPIFFYESLAVVSAVKWFCMTARSDESLKQNLRLTVFTDSSNTVDIFSTLRALPDYNGLLRFVVDELIAASVDIRVLHVPGEQNAVADAISRHDFDRAKQLAPGLSIEFFQPPRVTLGAPQL</sequence>
<dbReference type="AlphaFoldDB" id="A0A1Q3ETC2"/>
<dbReference type="InterPro" id="IPR012337">
    <property type="entry name" value="RNaseH-like_sf"/>
</dbReference>
<dbReference type="PANTHER" id="PTHR33050:SF7">
    <property type="entry name" value="RIBONUCLEASE H"/>
    <property type="match status" value="1"/>
</dbReference>
<comment type="caution">
    <text evidence="1">The sequence shown here is derived from an EMBL/GenBank/DDBJ whole genome shotgun (WGS) entry which is preliminary data.</text>
</comment>